<dbReference type="Proteomes" id="UP001320148">
    <property type="component" value="Chromosome"/>
</dbReference>
<protein>
    <recommendedName>
        <fullName evidence="1">AB hydrolase-1 domain-containing protein</fullName>
    </recommendedName>
</protein>
<name>A0ABM7PGR5_9BACT</name>
<dbReference type="PANTHER" id="PTHR32268:SF15">
    <property type="entry name" value="HOMOSERINE ACETYLTRANSFERASE FAMILY PROTEIN (AFU_ORTHOLOGUE AFUA_1G15350)"/>
    <property type="match status" value="1"/>
</dbReference>
<evidence type="ECO:0000313" key="2">
    <source>
        <dbReference type="EMBL" id="BCS96394.1"/>
    </source>
</evidence>
<dbReference type="PANTHER" id="PTHR32268">
    <property type="entry name" value="HOMOSERINE O-ACETYLTRANSFERASE"/>
    <property type="match status" value="1"/>
</dbReference>
<sequence length="383" mass="42986">MPDLKGKKQFHTIRNFKLGGNYEPGRKESYEFGGRGGVTLESLGYGPLRTAYIAVGTPKRNQAGKITNAIVINSYYSGDSTNMYFFWHEGQPGTEFSNGPVVGPGRLIDTDEYYVVFLDSLGLWGASKPSDGLGLQFPDYSYADIVQVSYRLLKDKLGVEKIRLATGVSMGGSLCYVWALLHPEFVDAILPIAANSTPDNVARWIFQLMNAGLTSDPVWRQTNGDYYHLPGNQRPAQGLMFGWSILSLTALTFDHRSQQAWEYVKGDVFYWDPENGAGKNLIERAEDFDTNDMIVRNRTCLKYDISDHLHEIKSNTLVLHAYTDQWLIYEKAKETADKIPGARIVGFESPLAHYSCFRAPHVCKKDVSSFFRDIGLGPEDETQ</sequence>
<dbReference type="Gene3D" id="3.40.50.1820">
    <property type="entry name" value="alpha/beta hydrolase"/>
    <property type="match status" value="1"/>
</dbReference>
<dbReference type="EMBL" id="AP024488">
    <property type="protein sequence ID" value="BCS96394.1"/>
    <property type="molecule type" value="Genomic_DNA"/>
</dbReference>
<reference evidence="2 3" key="1">
    <citation type="submission" date="2021-02" db="EMBL/GenBank/DDBJ databases">
        <title>Complete genome of Desulfoluna sp. strain ASN36.</title>
        <authorList>
            <person name="Takahashi A."/>
            <person name="Kojima H."/>
            <person name="Fukui M."/>
        </authorList>
    </citation>
    <scope>NUCLEOTIDE SEQUENCE [LARGE SCALE GENOMIC DNA]</scope>
    <source>
        <strain evidence="2 3">ASN36</strain>
    </source>
</reference>
<dbReference type="InterPro" id="IPR008220">
    <property type="entry name" value="HAT_MetX-like"/>
</dbReference>
<dbReference type="InterPro" id="IPR000073">
    <property type="entry name" value="AB_hydrolase_1"/>
</dbReference>
<dbReference type="Pfam" id="PF00561">
    <property type="entry name" value="Abhydrolase_1"/>
    <property type="match status" value="1"/>
</dbReference>
<proteinExistence type="predicted"/>
<organism evidence="2 3">
    <name type="scientific">Desulfoluna limicola</name>
    <dbReference type="NCBI Taxonomy" id="2810562"/>
    <lineage>
        <taxon>Bacteria</taxon>
        <taxon>Pseudomonadati</taxon>
        <taxon>Thermodesulfobacteriota</taxon>
        <taxon>Desulfobacteria</taxon>
        <taxon>Desulfobacterales</taxon>
        <taxon>Desulfolunaceae</taxon>
        <taxon>Desulfoluna</taxon>
    </lineage>
</organism>
<dbReference type="SUPFAM" id="SSF53474">
    <property type="entry name" value="alpha/beta-Hydrolases"/>
    <property type="match status" value="1"/>
</dbReference>
<evidence type="ECO:0000313" key="3">
    <source>
        <dbReference type="Proteomes" id="UP001320148"/>
    </source>
</evidence>
<feature type="domain" description="AB hydrolase-1" evidence="1">
    <location>
        <begin position="109"/>
        <end position="209"/>
    </location>
</feature>
<keyword evidence="3" id="KW-1185">Reference proteome</keyword>
<accession>A0ABM7PGR5</accession>
<gene>
    <name evidence="2" type="ORF">DSLASN_20260</name>
</gene>
<dbReference type="InterPro" id="IPR029058">
    <property type="entry name" value="AB_hydrolase_fold"/>
</dbReference>
<evidence type="ECO:0000259" key="1">
    <source>
        <dbReference type="Pfam" id="PF00561"/>
    </source>
</evidence>